<dbReference type="Pfam" id="PF12704">
    <property type="entry name" value="MacB_PCD"/>
    <property type="match status" value="1"/>
</dbReference>
<sequence>MRYLPLIVKNCLRNSRRSVLTIISLAISLCLLGVMMALYYALFLGAPAKSQARRLVTRNKVSIVFQMPIYYRNQIRNVKGVEEVAIWQWYGGVYKDSRDQRNFFPRIGVEADKLFKVYGEYSIPEDQKKAFIQDPASCVVGKALANRFGFKVGDKILIKGDIFPFDLDLTIRGIYSSSETSDETLWFNFKYLENALRNSSRLAAGTFTMLANDPAEVPRIAREIDALFANAPTPTHTESEFAFGVSFLSFLGNIKVILMSICGAVTFTILLISANTMAMSVRERVREVGVLKTLGFQQSTILGMILGESAVIALIGGAFGLAIAQLLCIGIRQGPAIVDQTKTLTLQPPVVALLLGIAMVIGMASAVVPAWNAARTNIIDALRFTD</sequence>
<dbReference type="AlphaFoldDB" id="A0A7S7NVQ3"/>
<protein>
    <submittedName>
        <fullName evidence="9">ABC transporter permease</fullName>
    </submittedName>
</protein>
<evidence type="ECO:0000313" key="9">
    <source>
        <dbReference type="EMBL" id="QOY90692.1"/>
    </source>
</evidence>
<dbReference type="RefSeq" id="WP_194452350.1">
    <property type="nucleotide sequence ID" value="NZ_CP063849.1"/>
</dbReference>
<dbReference type="KEGG" id="pfer:IRI77_12320"/>
<keyword evidence="10" id="KW-1185">Reference proteome</keyword>
<evidence type="ECO:0000313" key="10">
    <source>
        <dbReference type="Proteomes" id="UP000593892"/>
    </source>
</evidence>
<evidence type="ECO:0000256" key="3">
    <source>
        <dbReference type="ARBA" id="ARBA00022692"/>
    </source>
</evidence>
<dbReference type="PANTHER" id="PTHR43738">
    <property type="entry name" value="ABC TRANSPORTER, MEMBRANE PROTEIN"/>
    <property type="match status" value="1"/>
</dbReference>
<evidence type="ECO:0000256" key="2">
    <source>
        <dbReference type="ARBA" id="ARBA00022475"/>
    </source>
</evidence>
<proteinExistence type="predicted"/>
<dbReference type="Pfam" id="PF02687">
    <property type="entry name" value="FtsX"/>
    <property type="match status" value="1"/>
</dbReference>
<feature type="transmembrane region" description="Helical" evidence="6">
    <location>
        <begin position="301"/>
        <end position="329"/>
    </location>
</feature>
<evidence type="ECO:0000256" key="5">
    <source>
        <dbReference type="ARBA" id="ARBA00023136"/>
    </source>
</evidence>
<name>A0A7S7NVQ3_PALFE</name>
<gene>
    <name evidence="9" type="ORF">IRI77_12320</name>
</gene>
<keyword evidence="3 6" id="KW-0812">Transmembrane</keyword>
<keyword evidence="4 6" id="KW-1133">Transmembrane helix</keyword>
<feature type="transmembrane region" description="Helical" evidence="6">
    <location>
        <begin position="20"/>
        <end position="44"/>
    </location>
</feature>
<dbReference type="InterPro" id="IPR051125">
    <property type="entry name" value="ABC-4/HrtB_transporter"/>
</dbReference>
<comment type="subcellular location">
    <subcellularLocation>
        <location evidence="1">Cell membrane</location>
        <topology evidence="1">Multi-pass membrane protein</topology>
    </subcellularLocation>
</comment>
<feature type="transmembrane region" description="Helical" evidence="6">
    <location>
        <begin position="256"/>
        <end position="281"/>
    </location>
</feature>
<dbReference type="InterPro" id="IPR003838">
    <property type="entry name" value="ABC3_permease_C"/>
</dbReference>
<dbReference type="EMBL" id="CP063849">
    <property type="protein sequence ID" value="QOY90692.1"/>
    <property type="molecule type" value="Genomic_DNA"/>
</dbReference>
<evidence type="ECO:0000259" key="8">
    <source>
        <dbReference type="Pfam" id="PF12704"/>
    </source>
</evidence>
<evidence type="ECO:0000256" key="4">
    <source>
        <dbReference type="ARBA" id="ARBA00022989"/>
    </source>
</evidence>
<keyword evidence="5 6" id="KW-0472">Membrane</keyword>
<evidence type="ECO:0000256" key="1">
    <source>
        <dbReference type="ARBA" id="ARBA00004651"/>
    </source>
</evidence>
<evidence type="ECO:0000259" key="7">
    <source>
        <dbReference type="Pfam" id="PF02687"/>
    </source>
</evidence>
<dbReference type="GO" id="GO:0005886">
    <property type="term" value="C:plasma membrane"/>
    <property type="evidence" value="ECO:0007669"/>
    <property type="project" value="UniProtKB-SubCell"/>
</dbReference>
<keyword evidence="2" id="KW-1003">Cell membrane</keyword>
<dbReference type="PANTHER" id="PTHR43738:SF3">
    <property type="entry name" value="ABC TRANSPORTER PERMEASE"/>
    <property type="match status" value="1"/>
</dbReference>
<organism evidence="9 10">
    <name type="scientific">Paludibaculum fermentans</name>
    <dbReference type="NCBI Taxonomy" id="1473598"/>
    <lineage>
        <taxon>Bacteria</taxon>
        <taxon>Pseudomonadati</taxon>
        <taxon>Acidobacteriota</taxon>
        <taxon>Terriglobia</taxon>
        <taxon>Bryobacterales</taxon>
        <taxon>Bryobacteraceae</taxon>
        <taxon>Paludibaculum</taxon>
    </lineage>
</organism>
<accession>A0A7S7NVQ3</accession>
<feature type="domain" description="MacB-like periplasmic core" evidence="8">
    <location>
        <begin position="18"/>
        <end position="226"/>
    </location>
</feature>
<feature type="domain" description="ABC3 transporter permease C-terminal" evidence="7">
    <location>
        <begin position="263"/>
        <end position="378"/>
    </location>
</feature>
<feature type="transmembrane region" description="Helical" evidence="6">
    <location>
        <begin position="350"/>
        <end position="371"/>
    </location>
</feature>
<dbReference type="Proteomes" id="UP000593892">
    <property type="component" value="Chromosome"/>
</dbReference>
<evidence type="ECO:0000256" key="6">
    <source>
        <dbReference type="SAM" id="Phobius"/>
    </source>
</evidence>
<reference evidence="9 10" key="1">
    <citation type="submission" date="2020-10" db="EMBL/GenBank/DDBJ databases">
        <title>Complete genome sequence of Paludibaculum fermentans P105T, a facultatively anaerobic acidobacterium capable of dissimilatory Fe(III) reduction.</title>
        <authorList>
            <person name="Dedysh S.N."/>
            <person name="Beletsky A.V."/>
            <person name="Kulichevskaya I.S."/>
            <person name="Mardanov A.V."/>
            <person name="Ravin N.V."/>
        </authorList>
    </citation>
    <scope>NUCLEOTIDE SEQUENCE [LARGE SCALE GENOMIC DNA]</scope>
    <source>
        <strain evidence="9 10">P105</strain>
    </source>
</reference>
<dbReference type="InterPro" id="IPR025857">
    <property type="entry name" value="MacB_PCD"/>
</dbReference>